<evidence type="ECO:0000256" key="1">
    <source>
        <dbReference type="SAM" id="Phobius"/>
    </source>
</evidence>
<dbReference type="Proteomes" id="UP000294689">
    <property type="component" value="Unassembled WGS sequence"/>
</dbReference>
<protein>
    <submittedName>
        <fullName evidence="2">Uncharacterized protein</fullName>
    </submittedName>
</protein>
<accession>A0A4R7PZU4</accession>
<sequence>MKKSELHNIKEPGYNTPSSYFDNFDDRLFKRLAVQKDLSEIDVPGFKIPNDYFENFETQLTERLNAIKEPKIRPLMSWRHVAFMSGAAAVLLLMFTVFLKTEVPLSITQVETASIEIYLNNENLNTYDIASYLNAEDIIADDFVANTFTDESLENYLLNNTSIEDLINEK</sequence>
<dbReference type="AlphaFoldDB" id="A0A4R7PZU4"/>
<gene>
    <name evidence="2" type="ORF">BXY82_1721</name>
</gene>
<dbReference type="OrthoDB" id="981524at2"/>
<organism evidence="2 3">
    <name type="scientific">Gelidibacter sediminis</name>
    <dbReference type="NCBI Taxonomy" id="1608710"/>
    <lineage>
        <taxon>Bacteria</taxon>
        <taxon>Pseudomonadati</taxon>
        <taxon>Bacteroidota</taxon>
        <taxon>Flavobacteriia</taxon>
        <taxon>Flavobacteriales</taxon>
        <taxon>Flavobacteriaceae</taxon>
        <taxon>Gelidibacter</taxon>
    </lineage>
</organism>
<evidence type="ECO:0000313" key="2">
    <source>
        <dbReference type="EMBL" id="TDU39691.1"/>
    </source>
</evidence>
<keyword evidence="3" id="KW-1185">Reference proteome</keyword>
<name>A0A4R7PZU4_9FLAO</name>
<feature type="transmembrane region" description="Helical" evidence="1">
    <location>
        <begin position="81"/>
        <end position="99"/>
    </location>
</feature>
<dbReference type="RefSeq" id="WP_133757754.1">
    <property type="nucleotide sequence ID" value="NZ_SOBW01000008.1"/>
</dbReference>
<keyword evidence="1" id="KW-0812">Transmembrane</keyword>
<keyword evidence="1" id="KW-1133">Transmembrane helix</keyword>
<proteinExistence type="predicted"/>
<dbReference type="EMBL" id="SOBW01000008">
    <property type="protein sequence ID" value="TDU39691.1"/>
    <property type="molecule type" value="Genomic_DNA"/>
</dbReference>
<comment type="caution">
    <text evidence="2">The sequence shown here is derived from an EMBL/GenBank/DDBJ whole genome shotgun (WGS) entry which is preliminary data.</text>
</comment>
<reference evidence="2 3" key="1">
    <citation type="submission" date="2019-03" db="EMBL/GenBank/DDBJ databases">
        <title>Genomic Encyclopedia of Archaeal and Bacterial Type Strains, Phase II (KMG-II): from individual species to whole genera.</title>
        <authorList>
            <person name="Goeker M."/>
        </authorList>
    </citation>
    <scope>NUCLEOTIDE SEQUENCE [LARGE SCALE GENOMIC DNA]</scope>
    <source>
        <strain evidence="2 3">DSM 28135</strain>
    </source>
</reference>
<keyword evidence="1" id="KW-0472">Membrane</keyword>
<evidence type="ECO:0000313" key="3">
    <source>
        <dbReference type="Proteomes" id="UP000294689"/>
    </source>
</evidence>